<gene>
    <name evidence="2" type="ORF">DWX70_10025</name>
</gene>
<reference evidence="2 3" key="1">
    <citation type="submission" date="2018-08" db="EMBL/GenBank/DDBJ databases">
        <title>A genome reference for cultivated species of the human gut microbiota.</title>
        <authorList>
            <person name="Zou Y."/>
            <person name="Xue W."/>
            <person name="Luo G."/>
        </authorList>
    </citation>
    <scope>NUCLEOTIDE SEQUENCE [LARGE SCALE GENOMIC DNA]</scope>
    <source>
        <strain evidence="2 3">AF20-9LB</strain>
    </source>
</reference>
<feature type="transmembrane region" description="Helical" evidence="1">
    <location>
        <begin position="49"/>
        <end position="74"/>
    </location>
</feature>
<dbReference type="Proteomes" id="UP000266492">
    <property type="component" value="Unassembled WGS sequence"/>
</dbReference>
<feature type="transmembrane region" description="Helical" evidence="1">
    <location>
        <begin position="12"/>
        <end position="29"/>
    </location>
</feature>
<evidence type="ECO:0000313" key="2">
    <source>
        <dbReference type="EMBL" id="RGS84688.1"/>
    </source>
</evidence>
<name>A0A395VY13_BACOV</name>
<keyword evidence="1" id="KW-0812">Transmembrane</keyword>
<proteinExistence type="predicted"/>
<keyword evidence="1" id="KW-0472">Membrane</keyword>
<dbReference type="EMBL" id="QRVZ01000006">
    <property type="protein sequence ID" value="RGS84688.1"/>
    <property type="molecule type" value="Genomic_DNA"/>
</dbReference>
<evidence type="ECO:0000256" key="1">
    <source>
        <dbReference type="SAM" id="Phobius"/>
    </source>
</evidence>
<evidence type="ECO:0000313" key="3">
    <source>
        <dbReference type="Proteomes" id="UP000266492"/>
    </source>
</evidence>
<accession>A0A395VY13</accession>
<sequence length="111" mass="13340">MVRKKTIYKVIKYGMIIIACIIAFKTIFHDFKLEYLISWNAFSNWWIDTYVGLFKMILSIILGITLIWGIGWLFGNGCMHFSFLFSDIIQNHRYFHELWRSENTITQFEEV</sequence>
<protein>
    <submittedName>
        <fullName evidence="2">Uncharacterized protein</fullName>
    </submittedName>
</protein>
<comment type="caution">
    <text evidence="2">The sequence shown here is derived from an EMBL/GenBank/DDBJ whole genome shotgun (WGS) entry which is preliminary data.</text>
</comment>
<organism evidence="2 3">
    <name type="scientific">Bacteroides ovatus</name>
    <dbReference type="NCBI Taxonomy" id="28116"/>
    <lineage>
        <taxon>Bacteria</taxon>
        <taxon>Pseudomonadati</taxon>
        <taxon>Bacteroidota</taxon>
        <taxon>Bacteroidia</taxon>
        <taxon>Bacteroidales</taxon>
        <taxon>Bacteroidaceae</taxon>
        <taxon>Bacteroides</taxon>
    </lineage>
</organism>
<keyword evidence="1" id="KW-1133">Transmembrane helix</keyword>
<dbReference type="AlphaFoldDB" id="A0A395VY13"/>